<protein>
    <submittedName>
        <fullName evidence="1">Uncharacterized protein</fullName>
    </submittedName>
</protein>
<dbReference type="EMBL" id="HBUF01097988">
    <property type="protein sequence ID" value="CAG6637346.1"/>
    <property type="molecule type" value="Transcribed_RNA"/>
</dbReference>
<reference evidence="1" key="1">
    <citation type="submission" date="2021-05" db="EMBL/GenBank/DDBJ databases">
        <authorList>
            <person name="Alioto T."/>
            <person name="Alioto T."/>
            <person name="Gomez Garrido J."/>
        </authorList>
    </citation>
    <scope>NUCLEOTIDE SEQUENCE</scope>
</reference>
<organism evidence="1">
    <name type="scientific">Cacopsylla melanoneura</name>
    <dbReference type="NCBI Taxonomy" id="428564"/>
    <lineage>
        <taxon>Eukaryota</taxon>
        <taxon>Metazoa</taxon>
        <taxon>Ecdysozoa</taxon>
        <taxon>Arthropoda</taxon>
        <taxon>Hexapoda</taxon>
        <taxon>Insecta</taxon>
        <taxon>Pterygota</taxon>
        <taxon>Neoptera</taxon>
        <taxon>Paraneoptera</taxon>
        <taxon>Hemiptera</taxon>
        <taxon>Sternorrhyncha</taxon>
        <taxon>Psylloidea</taxon>
        <taxon>Psyllidae</taxon>
        <taxon>Psyllinae</taxon>
        <taxon>Cacopsylla</taxon>
    </lineage>
</organism>
<sequence>MKKFFQEKQLKKDEEEFAKVTSAIQRMQDYDRDTARCAIHSMETQNQCMRDDIETLDEHYQFMMTKEVQYLRLIEAKTYHWNKYPNSGPYCTDITFNKYV</sequence>
<evidence type="ECO:0000313" key="1">
    <source>
        <dbReference type="EMBL" id="CAG6637346.1"/>
    </source>
</evidence>
<proteinExistence type="predicted"/>
<name>A0A8D8QTI0_9HEMI</name>
<dbReference type="AlphaFoldDB" id="A0A8D8QTI0"/>
<accession>A0A8D8QTI0</accession>